<dbReference type="PANTHER" id="PTHR46082:SF6">
    <property type="entry name" value="AAA+ ATPASE DOMAIN-CONTAINING PROTEIN-RELATED"/>
    <property type="match status" value="1"/>
</dbReference>
<dbReference type="InterPro" id="IPR053137">
    <property type="entry name" value="NLR-like"/>
</dbReference>
<keyword evidence="3" id="KW-1185">Reference proteome</keyword>
<proteinExistence type="predicted"/>
<dbReference type="AlphaFoldDB" id="A0A0G4PG73"/>
<protein>
    <submittedName>
        <fullName evidence="2">Nucleoside phosphorylase</fullName>
    </submittedName>
</protein>
<sequence>MLTDKYTRPRDLHGFEIAIFCALRLEADAMIALFDDIWEQEGQYKKGTGDTNTYTFGRIHEHPVVLVHMPRMGKASASSVAASLRSSFPYIRVGFLVGICGGVPFSGCGKQEIILGDVLISTHIVPFDFGRLYPHTFLRKNSLLDNLGRPSPEIGGFLSKLQGQAAQTGVKDSMRADLTLSEYPGTGKDKLFEAGYIHKHADTTMRTVCAQCTHSKDDVCAEALNSSCADLGCDLSRLVPRARIQTMNMKGYSASSYCPAIHFGGLASGDQVIKSAFHRDHIAKQEGVIGFEMEGAGLWDTIPTIVVKGVCDYADSHKGKDWQTYAAAAAAACAKGILNIWRGSARQMEDRSDEKQSAPSPTHQIFSGNFTAGRNIYNGGTFTAKSITF</sequence>
<dbReference type="STRING" id="1429867.A0A0G4PG73"/>
<feature type="domain" description="Nucleoside phosphorylase" evidence="1">
    <location>
        <begin position="17"/>
        <end position="133"/>
    </location>
</feature>
<evidence type="ECO:0000259" key="1">
    <source>
        <dbReference type="Pfam" id="PF01048"/>
    </source>
</evidence>
<dbReference type="SUPFAM" id="SSF53167">
    <property type="entry name" value="Purine and uridine phosphorylases"/>
    <property type="match status" value="1"/>
</dbReference>
<name>A0A0G4PG73_PENC3</name>
<dbReference type="GO" id="GO:0003824">
    <property type="term" value="F:catalytic activity"/>
    <property type="evidence" value="ECO:0007669"/>
    <property type="project" value="InterPro"/>
</dbReference>
<evidence type="ECO:0000313" key="2">
    <source>
        <dbReference type="EMBL" id="CRL25265.1"/>
    </source>
</evidence>
<dbReference type="Pfam" id="PF01048">
    <property type="entry name" value="PNP_UDP_1"/>
    <property type="match status" value="1"/>
</dbReference>
<dbReference type="GO" id="GO:0009116">
    <property type="term" value="P:nucleoside metabolic process"/>
    <property type="evidence" value="ECO:0007669"/>
    <property type="project" value="InterPro"/>
</dbReference>
<gene>
    <name evidence="2" type="ORF">PCAMFM013_S014g000161</name>
</gene>
<accession>A0A0G4PG73</accession>
<dbReference type="Proteomes" id="UP000053732">
    <property type="component" value="Unassembled WGS sequence"/>
</dbReference>
<evidence type="ECO:0000313" key="3">
    <source>
        <dbReference type="Proteomes" id="UP000053732"/>
    </source>
</evidence>
<dbReference type="PANTHER" id="PTHR46082">
    <property type="entry name" value="ATP/GTP-BINDING PROTEIN-RELATED"/>
    <property type="match status" value="1"/>
</dbReference>
<dbReference type="EMBL" id="HG793147">
    <property type="protein sequence ID" value="CRL25265.1"/>
    <property type="molecule type" value="Genomic_DNA"/>
</dbReference>
<dbReference type="Gene3D" id="3.40.50.1580">
    <property type="entry name" value="Nucleoside phosphorylase domain"/>
    <property type="match status" value="1"/>
</dbReference>
<reference evidence="2 3" key="1">
    <citation type="journal article" date="2014" name="Nat. Commun.">
        <title>Multiple recent horizontal transfers of a large genomic region in cheese making fungi.</title>
        <authorList>
            <person name="Cheeseman K."/>
            <person name="Ropars J."/>
            <person name="Renault P."/>
            <person name="Dupont J."/>
            <person name="Gouzy J."/>
            <person name="Branca A."/>
            <person name="Abraham A.L."/>
            <person name="Ceppi M."/>
            <person name="Conseiller E."/>
            <person name="Debuchy R."/>
            <person name="Malagnac F."/>
            <person name="Goarin A."/>
            <person name="Silar P."/>
            <person name="Lacoste S."/>
            <person name="Sallet E."/>
            <person name="Bensimon A."/>
            <person name="Giraud T."/>
            <person name="Brygoo Y."/>
        </authorList>
    </citation>
    <scope>NUCLEOTIDE SEQUENCE [LARGE SCALE GENOMIC DNA]</scope>
    <source>
        <strain evidence="3">FM 013</strain>
    </source>
</reference>
<organism evidence="2 3">
    <name type="scientific">Penicillium camemberti (strain FM 013)</name>
    <dbReference type="NCBI Taxonomy" id="1429867"/>
    <lineage>
        <taxon>Eukaryota</taxon>
        <taxon>Fungi</taxon>
        <taxon>Dikarya</taxon>
        <taxon>Ascomycota</taxon>
        <taxon>Pezizomycotina</taxon>
        <taxon>Eurotiomycetes</taxon>
        <taxon>Eurotiomycetidae</taxon>
        <taxon>Eurotiales</taxon>
        <taxon>Aspergillaceae</taxon>
        <taxon>Penicillium</taxon>
    </lineage>
</organism>
<dbReference type="InterPro" id="IPR000845">
    <property type="entry name" value="Nucleoside_phosphorylase_d"/>
</dbReference>
<dbReference type="InterPro" id="IPR035994">
    <property type="entry name" value="Nucleoside_phosphorylase_sf"/>
</dbReference>